<evidence type="ECO:0000313" key="5">
    <source>
        <dbReference type="EMBL" id="KAH8091348.1"/>
    </source>
</evidence>
<protein>
    <submittedName>
        <fullName evidence="5">FLU1-II</fullName>
    </submittedName>
</protein>
<dbReference type="Gene3D" id="3.30.590.10">
    <property type="entry name" value="Glutamine synthetase/guanido kinase, catalytic domain"/>
    <property type="match status" value="1"/>
</dbReference>
<dbReference type="EMBL" id="JAEVFJ010000036">
    <property type="protein sequence ID" value="KAH8091348.1"/>
    <property type="molecule type" value="Genomic_DNA"/>
</dbReference>
<comment type="similarity">
    <text evidence="2 3">Belongs to the glutamine synthetase family.</text>
</comment>
<dbReference type="PROSITE" id="PS51987">
    <property type="entry name" value="GS_CATALYTIC"/>
    <property type="match status" value="1"/>
</dbReference>
<proteinExistence type="inferred from homology"/>
<dbReference type="Proteomes" id="UP000813824">
    <property type="component" value="Unassembled WGS sequence"/>
</dbReference>
<accession>A0A8K0XM43</accession>
<dbReference type="SUPFAM" id="SSF55931">
    <property type="entry name" value="Glutamine synthetase/guanido kinase"/>
    <property type="match status" value="1"/>
</dbReference>
<feature type="domain" description="GS catalytic" evidence="4">
    <location>
        <begin position="135"/>
        <end position="481"/>
    </location>
</feature>
<dbReference type="AlphaFoldDB" id="A0A8K0XM43"/>
<dbReference type="PANTHER" id="PTHR43785">
    <property type="entry name" value="GAMMA-GLUTAMYLPUTRESCINE SYNTHETASE"/>
    <property type="match status" value="1"/>
</dbReference>
<name>A0A8K0XM43_9AGAR</name>
<evidence type="ECO:0000256" key="2">
    <source>
        <dbReference type="PROSITE-ProRule" id="PRU01331"/>
    </source>
</evidence>
<dbReference type="InterPro" id="IPR014746">
    <property type="entry name" value="Gln_synth/guanido_kin_cat_dom"/>
</dbReference>
<dbReference type="OrthoDB" id="3364440at2759"/>
<evidence type="ECO:0000259" key="4">
    <source>
        <dbReference type="PROSITE" id="PS51987"/>
    </source>
</evidence>
<gene>
    <name evidence="5" type="ORF">BXZ70DRAFT_480515</name>
</gene>
<keyword evidence="6" id="KW-1185">Reference proteome</keyword>
<dbReference type="SMART" id="SM01230">
    <property type="entry name" value="Gln-synt_C"/>
    <property type="match status" value="1"/>
</dbReference>
<evidence type="ECO:0000256" key="3">
    <source>
        <dbReference type="RuleBase" id="RU000384"/>
    </source>
</evidence>
<sequence>MSQKRLAYGVAYSPNDTTPPFVIRNLPKTDVKYVRVQWVDFSNQIRYKVLSRPYFLKLLGSSDRPGITTAAATLGIVAGAASSGFSGIGEWLYVFDLDTLRWAGYEATGHHAVVMGYYQEEIPHPNAGVHIAVCPRTILGKVVRDAEDAAGIRFLAGVEHEFVLLSATSPATAINSADWCVSSKLSSHSREAKVLEEIADVLQKSGVELQMYHAEAAPGQYEVITGPLSPLQAADTVIYTRETIYSIASKHGLRATFATRVRPGAFTAAHTHLSVHDIDLKTQTFGEQKPFKHPSFGPTLTSTERSFLQGILSELPSLLALTYPTPFSYDRVQDGMWTGGPTVCWGTDHREAPIRLTGAPGGHHFEIRCVDGTASPYLTLAALLAAGAAGVKKKLPLTFGDCRKAVINMTAAERAEVGLENPKNLPKNIVDARDAMGKSDVIRNAFGDEFITKYRLVNEELEKHLTAVDGEERITRLVTMY</sequence>
<dbReference type="Pfam" id="PF00120">
    <property type="entry name" value="Gln-synt_C"/>
    <property type="match status" value="1"/>
</dbReference>
<organism evidence="5 6">
    <name type="scientific">Cristinia sonorae</name>
    <dbReference type="NCBI Taxonomy" id="1940300"/>
    <lineage>
        <taxon>Eukaryota</taxon>
        <taxon>Fungi</taxon>
        <taxon>Dikarya</taxon>
        <taxon>Basidiomycota</taxon>
        <taxon>Agaricomycotina</taxon>
        <taxon>Agaricomycetes</taxon>
        <taxon>Agaricomycetidae</taxon>
        <taxon>Agaricales</taxon>
        <taxon>Pleurotineae</taxon>
        <taxon>Stephanosporaceae</taxon>
        <taxon>Cristinia</taxon>
    </lineage>
</organism>
<evidence type="ECO:0000256" key="1">
    <source>
        <dbReference type="ARBA" id="ARBA00022598"/>
    </source>
</evidence>
<dbReference type="InterPro" id="IPR008146">
    <property type="entry name" value="Gln_synth_cat_dom"/>
</dbReference>
<evidence type="ECO:0000313" key="6">
    <source>
        <dbReference type="Proteomes" id="UP000813824"/>
    </source>
</evidence>
<reference evidence="5" key="1">
    <citation type="journal article" date="2021" name="New Phytol.">
        <title>Evolutionary innovations through gain and loss of genes in the ectomycorrhizal Boletales.</title>
        <authorList>
            <person name="Wu G."/>
            <person name="Miyauchi S."/>
            <person name="Morin E."/>
            <person name="Kuo A."/>
            <person name="Drula E."/>
            <person name="Varga T."/>
            <person name="Kohler A."/>
            <person name="Feng B."/>
            <person name="Cao Y."/>
            <person name="Lipzen A."/>
            <person name="Daum C."/>
            <person name="Hundley H."/>
            <person name="Pangilinan J."/>
            <person name="Johnson J."/>
            <person name="Barry K."/>
            <person name="LaButti K."/>
            <person name="Ng V."/>
            <person name="Ahrendt S."/>
            <person name="Min B."/>
            <person name="Choi I.G."/>
            <person name="Park H."/>
            <person name="Plett J.M."/>
            <person name="Magnuson J."/>
            <person name="Spatafora J.W."/>
            <person name="Nagy L.G."/>
            <person name="Henrissat B."/>
            <person name="Grigoriev I.V."/>
            <person name="Yang Z.L."/>
            <person name="Xu J."/>
            <person name="Martin F.M."/>
        </authorList>
    </citation>
    <scope>NUCLEOTIDE SEQUENCE</scope>
    <source>
        <strain evidence="5">KKN 215</strain>
    </source>
</reference>
<comment type="caution">
    <text evidence="5">The sequence shown here is derived from an EMBL/GenBank/DDBJ whole genome shotgun (WGS) entry which is preliminary data.</text>
</comment>
<dbReference type="GO" id="GO:0004356">
    <property type="term" value="F:glutamine synthetase activity"/>
    <property type="evidence" value="ECO:0007669"/>
    <property type="project" value="InterPro"/>
</dbReference>
<dbReference type="PANTHER" id="PTHR43785:SF2">
    <property type="entry name" value="TYPE-1 GLUTAMINE SYNTHETASE 1"/>
    <property type="match status" value="1"/>
</dbReference>
<keyword evidence="1" id="KW-0436">Ligase</keyword>